<dbReference type="GeneID" id="104963081"/>
<reference evidence="3" key="1">
    <citation type="submission" date="2025-08" db="UniProtKB">
        <authorList>
            <consortium name="RefSeq"/>
        </authorList>
    </citation>
    <scope>IDENTIFICATION</scope>
    <source>
        <tissue evidence="3">Muscle</tissue>
    </source>
</reference>
<keyword evidence="1" id="KW-0812">Transmembrane</keyword>
<keyword evidence="1" id="KW-0472">Membrane</keyword>
<evidence type="ECO:0008006" key="4">
    <source>
        <dbReference type="Google" id="ProtNLM"/>
    </source>
</evidence>
<feature type="transmembrane region" description="Helical" evidence="1">
    <location>
        <begin position="86"/>
        <end position="106"/>
    </location>
</feature>
<name>A0A6I9PXK0_9TELE</name>
<keyword evidence="1" id="KW-1133">Transmembrane helix</keyword>
<keyword evidence="2" id="KW-1185">Reference proteome</keyword>
<proteinExistence type="predicted"/>
<dbReference type="KEGG" id="ncc:104963081"/>
<evidence type="ECO:0000313" key="3">
    <source>
        <dbReference type="RefSeq" id="XP_010789931.1"/>
    </source>
</evidence>
<feature type="transmembrane region" description="Helical" evidence="1">
    <location>
        <begin position="60"/>
        <end position="80"/>
    </location>
</feature>
<organism evidence="2 3">
    <name type="scientific">Notothenia coriiceps</name>
    <name type="common">black rockcod</name>
    <dbReference type="NCBI Taxonomy" id="8208"/>
    <lineage>
        <taxon>Eukaryota</taxon>
        <taxon>Metazoa</taxon>
        <taxon>Chordata</taxon>
        <taxon>Craniata</taxon>
        <taxon>Vertebrata</taxon>
        <taxon>Euteleostomi</taxon>
        <taxon>Actinopterygii</taxon>
        <taxon>Neopterygii</taxon>
        <taxon>Teleostei</taxon>
        <taxon>Neoteleostei</taxon>
        <taxon>Acanthomorphata</taxon>
        <taxon>Eupercaria</taxon>
        <taxon>Perciformes</taxon>
        <taxon>Notothenioidei</taxon>
        <taxon>Nototheniidae</taxon>
        <taxon>Notothenia</taxon>
    </lineage>
</organism>
<evidence type="ECO:0000256" key="1">
    <source>
        <dbReference type="SAM" id="Phobius"/>
    </source>
</evidence>
<gene>
    <name evidence="3" type="primary">LOC104963081</name>
</gene>
<dbReference type="OrthoDB" id="8949209at2759"/>
<sequence length="259" mass="28346">MPGQLPPQLSGLLINLCEAGRLFIKQHESKKTRMQAITDELVEISNNLKVVQNNLNKARLHGAVVEGVGVVTVGLAAAFLPAPGKLALCITGGTVAVCGVIWALTANATKAMTEIMSIIKIEDLGKELMEIIELLKGLLVDIKKVSRELEEKCSSLITPTRNQAKIGLTKTEELQQLLRQTATLSEKSKEVVDGTLNTLRQVKELLDFIITLTSNTLKTEDDAKLRDLITDSALLCENTVLEFAKMRNTLRDYLEKQAG</sequence>
<evidence type="ECO:0000313" key="2">
    <source>
        <dbReference type="Proteomes" id="UP000504611"/>
    </source>
</evidence>
<dbReference type="RefSeq" id="XP_010789931.1">
    <property type="nucleotide sequence ID" value="XM_010791629.1"/>
</dbReference>
<dbReference type="Proteomes" id="UP000504611">
    <property type="component" value="Unplaced"/>
</dbReference>
<protein>
    <recommendedName>
        <fullName evidence="4">Apolipoprotein L3-like</fullName>
    </recommendedName>
</protein>
<accession>A0A6I9PXK0</accession>
<dbReference type="AlphaFoldDB" id="A0A6I9PXK0"/>